<keyword evidence="2" id="KW-1185">Reference proteome</keyword>
<sequence>MEPNNKSSMTEADIQRKLRNLFADNSYHLYNQYIIKEGWESDYFSVTRAGLIVECEVKISRSDFFADFKKPKHRYYQALVAGKSHVVDDLGRWDYAGDIICSFQKGVLNMKGSNWGYRRGPIGRWTPVHEFYQADIRHEKVQLRAPCHSIRIRQFDEMHLPHRFMFAVPKGLIRMDEVPPYAGLIEVDEAETLVTRRGPVLHKRKNPPHLWKTILDKYYFKHSQLITNP</sequence>
<dbReference type="Proteomes" id="UP000033121">
    <property type="component" value="Unassembled WGS sequence"/>
</dbReference>
<reference evidence="1 2" key="1">
    <citation type="submission" date="2015-04" db="EMBL/GenBank/DDBJ databases">
        <title>Whole genome shotgun sequence of Flavihumibacter petaseus NBRC 106054.</title>
        <authorList>
            <person name="Miyazawa S."/>
            <person name="Hosoyama A."/>
            <person name="Hashimoto M."/>
            <person name="Noguchi M."/>
            <person name="Tsuchikane K."/>
            <person name="Ohji S."/>
            <person name="Yamazoe A."/>
            <person name="Ichikawa N."/>
            <person name="Kimura A."/>
            <person name="Fujita N."/>
        </authorList>
    </citation>
    <scope>NUCLEOTIDE SEQUENCE [LARGE SCALE GENOMIC DNA]</scope>
    <source>
        <strain evidence="1 2">NBRC 106054</strain>
    </source>
</reference>
<dbReference type="AlphaFoldDB" id="A0A0E9N277"/>
<gene>
    <name evidence="1" type="ORF">FPE01S_02_08770</name>
</gene>
<protein>
    <submittedName>
        <fullName evidence="1">Uncharacterized protein</fullName>
    </submittedName>
</protein>
<dbReference type="STRING" id="1220578.FPE01S_02_08770"/>
<evidence type="ECO:0000313" key="2">
    <source>
        <dbReference type="Proteomes" id="UP000033121"/>
    </source>
</evidence>
<accession>A0A0E9N277</accession>
<dbReference type="OrthoDB" id="1255357at2"/>
<proteinExistence type="predicted"/>
<organism evidence="1 2">
    <name type="scientific">Flavihumibacter petaseus NBRC 106054</name>
    <dbReference type="NCBI Taxonomy" id="1220578"/>
    <lineage>
        <taxon>Bacteria</taxon>
        <taxon>Pseudomonadati</taxon>
        <taxon>Bacteroidota</taxon>
        <taxon>Chitinophagia</taxon>
        <taxon>Chitinophagales</taxon>
        <taxon>Chitinophagaceae</taxon>
        <taxon>Flavihumibacter</taxon>
    </lineage>
</organism>
<evidence type="ECO:0000313" key="1">
    <source>
        <dbReference type="EMBL" id="GAO43771.1"/>
    </source>
</evidence>
<comment type="caution">
    <text evidence="1">The sequence shown here is derived from an EMBL/GenBank/DDBJ whole genome shotgun (WGS) entry which is preliminary data.</text>
</comment>
<name>A0A0E9N277_9BACT</name>
<dbReference type="EMBL" id="BBWV01000002">
    <property type="protein sequence ID" value="GAO43771.1"/>
    <property type="molecule type" value="Genomic_DNA"/>
</dbReference>
<dbReference type="RefSeq" id="WP_157474031.1">
    <property type="nucleotide sequence ID" value="NZ_BBWV01000002.1"/>
</dbReference>